<dbReference type="EMBL" id="QLUW01000002">
    <property type="protein sequence ID" value="RAP76130.1"/>
    <property type="molecule type" value="Genomic_DNA"/>
</dbReference>
<accession>A0A328U0G0</accession>
<dbReference type="InterPro" id="IPR000182">
    <property type="entry name" value="GNAT_dom"/>
</dbReference>
<protein>
    <submittedName>
        <fullName evidence="4">GNAT family N-acetyltransferase</fullName>
    </submittedName>
</protein>
<dbReference type="PANTHER" id="PTHR43877">
    <property type="entry name" value="AMINOALKYLPHOSPHONATE N-ACETYLTRANSFERASE-RELATED-RELATED"/>
    <property type="match status" value="1"/>
</dbReference>
<dbReference type="GO" id="GO:0016747">
    <property type="term" value="F:acyltransferase activity, transferring groups other than amino-acyl groups"/>
    <property type="evidence" value="ECO:0007669"/>
    <property type="project" value="InterPro"/>
</dbReference>
<dbReference type="Pfam" id="PF00583">
    <property type="entry name" value="Acetyltransf_1"/>
    <property type="match status" value="1"/>
</dbReference>
<name>A0A328U0G0_9BACL</name>
<keyword evidence="1 4" id="KW-0808">Transferase</keyword>
<dbReference type="Gene3D" id="3.40.630.30">
    <property type="match status" value="1"/>
</dbReference>
<proteinExistence type="predicted"/>
<dbReference type="RefSeq" id="WP_112882354.1">
    <property type="nucleotide sequence ID" value="NZ_QLUW01000002.1"/>
</dbReference>
<keyword evidence="2" id="KW-0012">Acyltransferase</keyword>
<feature type="domain" description="N-acetyltransferase" evidence="3">
    <location>
        <begin position="2"/>
        <end position="169"/>
    </location>
</feature>
<dbReference type="Proteomes" id="UP000249260">
    <property type="component" value="Unassembled WGS sequence"/>
</dbReference>
<gene>
    <name evidence="4" type="ORF">DL346_11980</name>
</gene>
<dbReference type="SUPFAM" id="SSF55729">
    <property type="entry name" value="Acyl-CoA N-acyltransferases (Nat)"/>
    <property type="match status" value="1"/>
</dbReference>
<reference evidence="4 5" key="1">
    <citation type="submission" date="2018-06" db="EMBL/GenBank/DDBJ databases">
        <title>Paenibacillus montanisoli sp. nov., isolated from mountain area soil.</title>
        <authorList>
            <person name="Wu M."/>
        </authorList>
    </citation>
    <scope>NUCLEOTIDE SEQUENCE [LARGE SCALE GENOMIC DNA]</scope>
    <source>
        <strain evidence="4 5">RA17</strain>
    </source>
</reference>
<sequence>MAMIKTITPDDAEAFWRLRLEALRSSPEAFGSTYEDALATPLEAVKARIQVSADQFVLGAFTTEEELVGMVGFRREESVKMRHKGFVWGMYVTASVRQQGVGRKLMSELLDRARLVDGLEQVNLMVVASNEQARGLYLSLGFEVYGLERRALKHNGIYYDEELMAYRID</sequence>
<evidence type="ECO:0000256" key="1">
    <source>
        <dbReference type="ARBA" id="ARBA00022679"/>
    </source>
</evidence>
<evidence type="ECO:0000256" key="2">
    <source>
        <dbReference type="ARBA" id="ARBA00023315"/>
    </source>
</evidence>
<organism evidence="4 5">
    <name type="scientific">Paenibacillus montanisoli</name>
    <dbReference type="NCBI Taxonomy" id="2081970"/>
    <lineage>
        <taxon>Bacteria</taxon>
        <taxon>Bacillati</taxon>
        <taxon>Bacillota</taxon>
        <taxon>Bacilli</taxon>
        <taxon>Bacillales</taxon>
        <taxon>Paenibacillaceae</taxon>
        <taxon>Paenibacillus</taxon>
    </lineage>
</organism>
<dbReference type="AlphaFoldDB" id="A0A328U0G0"/>
<evidence type="ECO:0000313" key="4">
    <source>
        <dbReference type="EMBL" id="RAP76130.1"/>
    </source>
</evidence>
<evidence type="ECO:0000259" key="3">
    <source>
        <dbReference type="PROSITE" id="PS51186"/>
    </source>
</evidence>
<dbReference type="PROSITE" id="PS51186">
    <property type="entry name" value="GNAT"/>
    <property type="match status" value="1"/>
</dbReference>
<comment type="caution">
    <text evidence="4">The sequence shown here is derived from an EMBL/GenBank/DDBJ whole genome shotgun (WGS) entry which is preliminary data.</text>
</comment>
<dbReference type="OrthoDB" id="9799092at2"/>
<dbReference type="InterPro" id="IPR016181">
    <property type="entry name" value="Acyl_CoA_acyltransferase"/>
</dbReference>
<evidence type="ECO:0000313" key="5">
    <source>
        <dbReference type="Proteomes" id="UP000249260"/>
    </source>
</evidence>
<dbReference type="CDD" id="cd04301">
    <property type="entry name" value="NAT_SF"/>
    <property type="match status" value="1"/>
</dbReference>
<dbReference type="InterPro" id="IPR050832">
    <property type="entry name" value="Bact_Acetyltransf"/>
</dbReference>
<keyword evidence="5" id="KW-1185">Reference proteome</keyword>